<accession>A0A9N9HC34</accession>
<comment type="caution">
    <text evidence="1">The sequence shown here is derived from an EMBL/GenBank/DDBJ whole genome shotgun (WGS) entry which is preliminary data.</text>
</comment>
<feature type="non-terminal residue" evidence="1">
    <location>
        <position position="1"/>
    </location>
</feature>
<proteinExistence type="predicted"/>
<reference evidence="1" key="1">
    <citation type="submission" date="2021-06" db="EMBL/GenBank/DDBJ databases">
        <authorList>
            <person name="Kallberg Y."/>
            <person name="Tangrot J."/>
            <person name="Rosling A."/>
        </authorList>
    </citation>
    <scope>NUCLEOTIDE SEQUENCE</scope>
    <source>
        <strain evidence="1">IA702</strain>
    </source>
</reference>
<name>A0A9N9HC34_9GLOM</name>
<evidence type="ECO:0000313" key="2">
    <source>
        <dbReference type="Proteomes" id="UP000789572"/>
    </source>
</evidence>
<keyword evidence="2" id="KW-1185">Reference proteome</keyword>
<protein>
    <submittedName>
        <fullName evidence="1">7988_t:CDS:1</fullName>
    </submittedName>
</protein>
<gene>
    <name evidence="1" type="ORF">POCULU_LOCUS10849</name>
</gene>
<evidence type="ECO:0000313" key="1">
    <source>
        <dbReference type="EMBL" id="CAG8668823.1"/>
    </source>
</evidence>
<organism evidence="1 2">
    <name type="scientific">Paraglomus occultum</name>
    <dbReference type="NCBI Taxonomy" id="144539"/>
    <lineage>
        <taxon>Eukaryota</taxon>
        <taxon>Fungi</taxon>
        <taxon>Fungi incertae sedis</taxon>
        <taxon>Mucoromycota</taxon>
        <taxon>Glomeromycotina</taxon>
        <taxon>Glomeromycetes</taxon>
        <taxon>Paraglomerales</taxon>
        <taxon>Paraglomeraceae</taxon>
        <taxon>Paraglomus</taxon>
    </lineage>
</organism>
<dbReference type="EMBL" id="CAJVPJ010006446">
    <property type="protein sequence ID" value="CAG8668823.1"/>
    <property type="molecule type" value="Genomic_DNA"/>
</dbReference>
<feature type="non-terminal residue" evidence="1">
    <location>
        <position position="259"/>
    </location>
</feature>
<dbReference type="AlphaFoldDB" id="A0A9N9HC34"/>
<dbReference type="OrthoDB" id="10491774at2759"/>
<sequence>RVTPVLLILASSLSSANKENAISAKKDIVEEILSALEEWTKALGLPKADDRIASLPATGVSGKDPVEECVQLLEDIKITIEKPLIFTKRRPSESVDPEDYSHKPVVSKKEWTHNVTLVLNSDETSDSPAISSAIVKVPCKSSQEISCKTPQETPCKPLQETPCKPLQEIPCTIPQETPCKIPRETPCKIPQTRLDLNGDITLSYQTPQRRLLNEHTVTRVEDISNLGTNRRWTRLNDKTLEQMASLTYAFRTRAQKTKD</sequence>
<dbReference type="Proteomes" id="UP000789572">
    <property type="component" value="Unassembled WGS sequence"/>
</dbReference>